<name>A0A812RM76_SYMPI</name>
<dbReference type="Proteomes" id="UP000649617">
    <property type="component" value="Unassembled WGS sequence"/>
</dbReference>
<organism evidence="2 3">
    <name type="scientific">Symbiodinium pilosum</name>
    <name type="common">Dinoflagellate</name>
    <dbReference type="NCBI Taxonomy" id="2952"/>
    <lineage>
        <taxon>Eukaryota</taxon>
        <taxon>Sar</taxon>
        <taxon>Alveolata</taxon>
        <taxon>Dinophyceae</taxon>
        <taxon>Suessiales</taxon>
        <taxon>Symbiodiniaceae</taxon>
        <taxon>Symbiodinium</taxon>
    </lineage>
</organism>
<evidence type="ECO:0000256" key="1">
    <source>
        <dbReference type="SAM" id="MobiDB-lite"/>
    </source>
</evidence>
<feature type="compositionally biased region" description="Basic and acidic residues" evidence="1">
    <location>
        <begin position="32"/>
        <end position="47"/>
    </location>
</feature>
<evidence type="ECO:0000313" key="2">
    <source>
        <dbReference type="EMBL" id="CAE7444263.1"/>
    </source>
</evidence>
<keyword evidence="3" id="KW-1185">Reference proteome</keyword>
<sequence>MAPDKSKKAKAHVVGPGAAARACLMPPTQDELAERPAKEKAGSDRPRAQLTTVPQTLAGTVIAAAGTVIAAVQLQQAKNDAERAKRDSERAFRESPEGRLQEAVRALMRPRIPTKMPKEQVVQRKVIADIKSRISSWEEHATVVTGRFGCGKSVAVQEALRGLPGTYVHTVENAEWKSTLYEKLHLDGPGMLEELFTRVATELVLDPEALSKVPILVLDIPRETTQGMSLVSNFAKEMSTDQMGSAVHVIVCASSAGTAMTFDAGGAPRQVNIWVEDLTEEEAQQMLELKGHAEDWKQFTAACGLNALDLAIACRDYTGPSFLETTRRQQEATAYEEALTFYKECKMQNVDTVSLVGANILEALLANRKREDGHGVGKPGTAAEPKEVTQWMRQKGCHPIIWHTTHKKYKFASERHAQAAAAILNRRRC</sequence>
<dbReference type="AlphaFoldDB" id="A0A812RM76"/>
<feature type="region of interest" description="Disordered" evidence="1">
    <location>
        <begin position="1"/>
        <end position="49"/>
    </location>
</feature>
<dbReference type="OrthoDB" id="419723at2759"/>
<protein>
    <submittedName>
        <fullName evidence="2">Uncharacterized protein</fullName>
    </submittedName>
</protein>
<proteinExistence type="predicted"/>
<evidence type="ECO:0000313" key="3">
    <source>
        <dbReference type="Proteomes" id="UP000649617"/>
    </source>
</evidence>
<reference evidence="2" key="1">
    <citation type="submission" date="2021-02" db="EMBL/GenBank/DDBJ databases">
        <authorList>
            <person name="Dougan E. K."/>
            <person name="Rhodes N."/>
            <person name="Thang M."/>
            <person name="Chan C."/>
        </authorList>
    </citation>
    <scope>NUCLEOTIDE SEQUENCE</scope>
</reference>
<accession>A0A812RM76</accession>
<comment type="caution">
    <text evidence="2">The sequence shown here is derived from an EMBL/GenBank/DDBJ whole genome shotgun (WGS) entry which is preliminary data.</text>
</comment>
<gene>
    <name evidence="2" type="ORF">SPIL2461_LOCUS10821</name>
</gene>
<dbReference type="EMBL" id="CAJNIZ010020677">
    <property type="protein sequence ID" value="CAE7444263.1"/>
    <property type="molecule type" value="Genomic_DNA"/>
</dbReference>